<dbReference type="PANTHER" id="PTHR13608:SF3">
    <property type="entry name" value="ARMADILLO-LIKE HELICAL DOMAIN-CONTAINING PROTEIN 3"/>
    <property type="match status" value="1"/>
</dbReference>
<dbReference type="InParanoid" id="A0A1V8TD58"/>
<keyword evidence="2" id="KW-0812">Transmembrane</keyword>
<keyword evidence="4" id="KW-0472">Membrane</keyword>
<proteinExistence type="predicted"/>
<dbReference type="PANTHER" id="PTHR13608">
    <property type="entry name" value="ARMADILLO-LIKE HELICAL DOMAIN-CONTAINING PROTEIN 3"/>
    <property type="match status" value="1"/>
</dbReference>
<evidence type="ECO:0000313" key="7">
    <source>
        <dbReference type="Proteomes" id="UP000192596"/>
    </source>
</evidence>
<keyword evidence="3" id="KW-1133">Transmembrane helix</keyword>
<evidence type="ECO:0000256" key="4">
    <source>
        <dbReference type="ARBA" id="ARBA00023136"/>
    </source>
</evidence>
<gene>
    <name evidence="6" type="ORF">B0A48_06106</name>
</gene>
<reference evidence="7" key="1">
    <citation type="submission" date="2017-03" db="EMBL/GenBank/DDBJ databases">
        <title>Genomes of endolithic fungi from Antarctica.</title>
        <authorList>
            <person name="Coleine C."/>
            <person name="Masonjones S."/>
            <person name="Stajich J.E."/>
        </authorList>
    </citation>
    <scope>NUCLEOTIDE SEQUENCE [LARGE SCALE GENOMIC DNA]</scope>
    <source>
        <strain evidence="7">CCFEE 5527</strain>
    </source>
</reference>
<dbReference type="OrthoDB" id="2012278at2759"/>
<evidence type="ECO:0000259" key="5">
    <source>
        <dbReference type="SMART" id="SM01158"/>
    </source>
</evidence>
<dbReference type="STRING" id="1507870.A0A1V8TD58"/>
<dbReference type="AlphaFoldDB" id="A0A1V8TD58"/>
<evidence type="ECO:0000256" key="2">
    <source>
        <dbReference type="ARBA" id="ARBA00022692"/>
    </source>
</evidence>
<organism evidence="6 7">
    <name type="scientific">Cryoendolithus antarcticus</name>
    <dbReference type="NCBI Taxonomy" id="1507870"/>
    <lineage>
        <taxon>Eukaryota</taxon>
        <taxon>Fungi</taxon>
        <taxon>Dikarya</taxon>
        <taxon>Ascomycota</taxon>
        <taxon>Pezizomycotina</taxon>
        <taxon>Dothideomycetes</taxon>
        <taxon>Dothideomycetidae</taxon>
        <taxon>Cladosporiales</taxon>
        <taxon>Cladosporiaceae</taxon>
        <taxon>Cryoendolithus</taxon>
    </lineage>
</organism>
<evidence type="ECO:0000313" key="6">
    <source>
        <dbReference type="EMBL" id="OQO09214.1"/>
    </source>
</evidence>
<dbReference type="Pfam" id="PF08427">
    <property type="entry name" value="ARMH3_C"/>
    <property type="match status" value="1"/>
</dbReference>
<keyword evidence="7" id="KW-1185">Reference proteome</keyword>
<evidence type="ECO:0000256" key="1">
    <source>
        <dbReference type="ARBA" id="ARBA00004370"/>
    </source>
</evidence>
<dbReference type="Proteomes" id="UP000192596">
    <property type="component" value="Unassembled WGS sequence"/>
</dbReference>
<evidence type="ECO:0000256" key="3">
    <source>
        <dbReference type="ARBA" id="ARBA00022989"/>
    </source>
</evidence>
<dbReference type="SMART" id="SM01158">
    <property type="entry name" value="DUF1741"/>
    <property type="match status" value="1"/>
</dbReference>
<dbReference type="InterPro" id="IPR013636">
    <property type="entry name" value="ARMH3_C"/>
</dbReference>
<dbReference type="InterPro" id="IPR039868">
    <property type="entry name" value="ARMD3-like"/>
</dbReference>
<dbReference type="GO" id="GO:0016020">
    <property type="term" value="C:membrane"/>
    <property type="evidence" value="ECO:0007669"/>
    <property type="project" value="UniProtKB-SubCell"/>
</dbReference>
<dbReference type="GO" id="GO:0005829">
    <property type="term" value="C:cytosol"/>
    <property type="evidence" value="ECO:0007669"/>
    <property type="project" value="TreeGrafter"/>
</dbReference>
<accession>A0A1V8TD58</accession>
<comment type="subcellular location">
    <subcellularLocation>
        <location evidence="1">Membrane</location>
    </subcellularLocation>
</comment>
<dbReference type="EMBL" id="NAJO01000011">
    <property type="protein sequence ID" value="OQO09214.1"/>
    <property type="molecule type" value="Genomic_DNA"/>
</dbReference>
<comment type="caution">
    <text evidence="6">The sequence shown here is derived from an EMBL/GenBank/DDBJ whole genome shotgun (WGS) entry which is preliminary data.</text>
</comment>
<feature type="domain" description="Armadillo-like helical" evidence="5">
    <location>
        <begin position="397"/>
        <end position="621"/>
    </location>
</feature>
<sequence length="622" mass="68921">MDIQSPLTQQTRPDVFEAKIVSLYRRLFREIDDFDHPDGFWHELFLLKPDLARLRVILDDTDAEYLIHVSQHTRELLIHAVATVEAGNAPSDEHALDTLTVFFSVLLTKKYTNPSSDIIEILAGLDNADVVFTRLVAALEQTLTRDENATRLKAVGTCIAIVSGGFQTVLVSYFLHMDLVPTLYHLCRVVENPLHGTQPLTLIGLLTSYEKYEVQGHALHSATQIDDNIIHPVVEVVGWTCVLLRDRYLAILDDSPVAWSVGGTLSYVGLGALAGAKPPVPILSEEEQKAFFVEQPGPQAASFLTLLNLASSNQDFRKALVIAPAADKERVPAFSALLSYTSYLFQNAYRSTRAASYAHLTILILLALIDDATITQLICDTAAPVRLCRQRPPVLPTLLKPSRSYAAAILDICIDAVNHNLRKRLDVLFYRQNIAILTRLLEHLIKSRTKLVHHWQELWRSMLSFVRFLTSYPDDLKALTDILNLVGDLVDLLALALANGEAFMPDTPSFDDLFYKLVESGEALTTLRAAYGLAKPDEQAPINTLIGVSKHYQELIDELHKGRGSVLSPKEVSNIIKTGYDTLPIAARDARPTHSRSRGADGKAMMKRVVRVAVADAASLVG</sequence>
<name>A0A1V8TD58_9PEZI</name>
<protein>
    <recommendedName>
        <fullName evidence="5">Armadillo-like helical domain-containing protein</fullName>
    </recommendedName>
</protein>